<feature type="domain" description="Fibronectin type-III" evidence="1">
    <location>
        <begin position="3"/>
        <end position="98"/>
    </location>
</feature>
<feature type="non-terminal residue" evidence="2">
    <location>
        <position position="1"/>
    </location>
</feature>
<evidence type="ECO:0000313" key="3">
    <source>
        <dbReference type="Proteomes" id="UP001634394"/>
    </source>
</evidence>
<dbReference type="PROSITE" id="PS50853">
    <property type="entry name" value="FN3"/>
    <property type="match status" value="1"/>
</dbReference>
<dbReference type="InterPro" id="IPR003961">
    <property type="entry name" value="FN3_dom"/>
</dbReference>
<accession>A0ABD3XCZ6</accession>
<keyword evidence="3" id="KW-1185">Reference proteome</keyword>
<evidence type="ECO:0000259" key="1">
    <source>
        <dbReference type="PROSITE" id="PS50853"/>
    </source>
</evidence>
<sequence>PKPPTTCQLVEQTPYTFMLKWADGDGIRSHYKVSYNCSSPNQLSKLITGAADIDTKLTNFSLLSLEPGSFCEVKIVAVAGDNKTVSNPLSCPTKTKETGNVIVEIVLMFCC</sequence>
<proteinExistence type="predicted"/>
<dbReference type="Gene3D" id="2.60.40.10">
    <property type="entry name" value="Immunoglobulins"/>
    <property type="match status" value="1"/>
</dbReference>
<dbReference type="InterPro" id="IPR013783">
    <property type="entry name" value="Ig-like_fold"/>
</dbReference>
<protein>
    <recommendedName>
        <fullName evidence="1">Fibronectin type-III domain-containing protein</fullName>
    </recommendedName>
</protein>
<name>A0ABD3XCZ6_SINWO</name>
<organism evidence="2 3">
    <name type="scientific">Sinanodonta woodiana</name>
    <name type="common">Chinese pond mussel</name>
    <name type="synonym">Anodonta woodiana</name>
    <dbReference type="NCBI Taxonomy" id="1069815"/>
    <lineage>
        <taxon>Eukaryota</taxon>
        <taxon>Metazoa</taxon>
        <taxon>Spiralia</taxon>
        <taxon>Lophotrochozoa</taxon>
        <taxon>Mollusca</taxon>
        <taxon>Bivalvia</taxon>
        <taxon>Autobranchia</taxon>
        <taxon>Heteroconchia</taxon>
        <taxon>Palaeoheterodonta</taxon>
        <taxon>Unionida</taxon>
        <taxon>Unionoidea</taxon>
        <taxon>Unionidae</taxon>
        <taxon>Unioninae</taxon>
        <taxon>Sinanodonta</taxon>
    </lineage>
</organism>
<comment type="caution">
    <text evidence="2">The sequence shown here is derived from an EMBL/GenBank/DDBJ whole genome shotgun (WGS) entry which is preliminary data.</text>
</comment>
<dbReference type="InterPro" id="IPR036116">
    <property type="entry name" value="FN3_sf"/>
</dbReference>
<evidence type="ECO:0000313" key="2">
    <source>
        <dbReference type="EMBL" id="KAL3882863.1"/>
    </source>
</evidence>
<dbReference type="Proteomes" id="UP001634394">
    <property type="component" value="Unassembled WGS sequence"/>
</dbReference>
<dbReference type="AlphaFoldDB" id="A0ABD3XCZ6"/>
<gene>
    <name evidence="2" type="ORF">ACJMK2_029166</name>
</gene>
<dbReference type="SUPFAM" id="SSF49265">
    <property type="entry name" value="Fibronectin type III"/>
    <property type="match status" value="1"/>
</dbReference>
<reference evidence="2 3" key="1">
    <citation type="submission" date="2024-11" db="EMBL/GenBank/DDBJ databases">
        <title>Chromosome-level genome assembly of the freshwater bivalve Anodonta woodiana.</title>
        <authorList>
            <person name="Chen X."/>
        </authorList>
    </citation>
    <scope>NUCLEOTIDE SEQUENCE [LARGE SCALE GENOMIC DNA]</scope>
    <source>
        <strain evidence="2">MN2024</strain>
        <tissue evidence="2">Gills</tissue>
    </source>
</reference>
<dbReference type="EMBL" id="JBJQND010000003">
    <property type="protein sequence ID" value="KAL3882863.1"/>
    <property type="molecule type" value="Genomic_DNA"/>
</dbReference>